<dbReference type="STRING" id="1121955.SAMN02745146_3466"/>
<dbReference type="AlphaFoldDB" id="A0A1M6KKA2"/>
<dbReference type="Gene3D" id="2.60.120.430">
    <property type="entry name" value="Galactose-binding lectin"/>
    <property type="match status" value="1"/>
</dbReference>
<name>A0A1M6KKA2_9BACT</name>
<dbReference type="Proteomes" id="UP000184418">
    <property type="component" value="Unassembled WGS sequence"/>
</dbReference>
<organism evidence="1 2">
    <name type="scientific">Hymenobacter daecheongensis DSM 21074</name>
    <dbReference type="NCBI Taxonomy" id="1121955"/>
    <lineage>
        <taxon>Bacteria</taxon>
        <taxon>Pseudomonadati</taxon>
        <taxon>Bacteroidota</taxon>
        <taxon>Cytophagia</taxon>
        <taxon>Cytophagales</taxon>
        <taxon>Hymenobacteraceae</taxon>
        <taxon>Hymenobacter</taxon>
    </lineage>
</organism>
<keyword evidence="2" id="KW-1185">Reference proteome</keyword>
<dbReference type="InterPro" id="IPR013783">
    <property type="entry name" value="Ig-like_fold"/>
</dbReference>
<sequence>MQKGTENRFSLAFSNRSGACFLPLSAMMFILLLLFPGLSRAQGQAPNVTYQGPITITKGGTYSGNYRSTNSDVPVIKLETTEPVIIENCILAGAGDLIDAKNGGSNLIIRNNRGYGLTQSKDNTRHGVFVEVNSGKSVVIEHNYFEHTIGILIYLWGGNGTAQQTLTIRYNQAKNIDGRYRNGGGTFANFLGMNGVLGLVGSEIAWNQVINDPDNSLVEDNINLYNSSGVAGSPIRMHDNYIQGAYPFPATSPNYTGSGITLDGDNAGPGGVTAHVDGYNNQLVSTCAAMNIAGGHDNIFHDNRFVTSGYLPDGRKLQANYAGAGLWNAYGQPSNVFYNNKFDNNTIGFVAWGGNEPFKDRRDLSPGACGPCYNTNHMPNPVTLQQEQSEWTSWQQKVQQNGLTIGVGGGTTPPPTPTNTPPTVSLSVPSTGTVGTALTLSATAADANGTVTKVEFFNGATKLGEDTSAPYSLSYTPTAASTLSLTARATDNAGAATSTAATSVTISAPTTGGGTGGTGTPTNATFVRALNLNGPAATIDGLSWEAGNGAANFQVNGMSFENQGIALNPATDAARAHMIRSSVFNGNITATVGGVANATYQVYLYVWEDNNPVTFNISVEGQTVQSNYSSGNGGRWDRLGPFTANVTDGNISINLAAANGGNANLSGIEIWKAGTSTTPTNAAPTVTLTAPATGTVGQALSLTATAADADGTVSKVEFFNGTTKLGEDLTSPYALSFTPTAAGTLSLTARATDNAGAATTSAAKSVTVAGVATPPPAGAGTFYRAININGSAMTLDGNAWQGSTAANYTVNGGAFANQNVALTPATDASRASMIRSSVFGPALNFKMTAVPNGSYDVYMYVWEDNNAETYSLSVNGQPAVSNFNSGSAGSWKKMGPYAANVTAGTITITSSGGYANLSGVEVWKK</sequence>
<dbReference type="Pfam" id="PF17957">
    <property type="entry name" value="Big_7"/>
    <property type="match status" value="2"/>
</dbReference>
<gene>
    <name evidence="1" type="ORF">SAMN02745146_3466</name>
</gene>
<accession>A0A1M6KKA2</accession>
<dbReference type="Gene3D" id="2.60.40.10">
    <property type="entry name" value="Immunoglobulins"/>
    <property type="match status" value="2"/>
</dbReference>
<evidence type="ECO:0000313" key="2">
    <source>
        <dbReference type="Proteomes" id="UP000184418"/>
    </source>
</evidence>
<evidence type="ECO:0000313" key="1">
    <source>
        <dbReference type="EMBL" id="SHJ59359.1"/>
    </source>
</evidence>
<dbReference type="SUPFAM" id="SSF51126">
    <property type="entry name" value="Pectin lyase-like"/>
    <property type="match status" value="1"/>
</dbReference>
<dbReference type="InterPro" id="IPR011050">
    <property type="entry name" value="Pectin_lyase_fold/virulence"/>
</dbReference>
<dbReference type="EMBL" id="FQYN01000008">
    <property type="protein sequence ID" value="SHJ59359.1"/>
    <property type="molecule type" value="Genomic_DNA"/>
</dbReference>
<proteinExistence type="predicted"/>
<protein>
    <submittedName>
        <fullName evidence="1">Uncharacterized protein</fullName>
    </submittedName>
</protein>
<reference evidence="1 2" key="1">
    <citation type="submission" date="2016-11" db="EMBL/GenBank/DDBJ databases">
        <authorList>
            <person name="Jaros S."/>
            <person name="Januszkiewicz K."/>
            <person name="Wedrychowicz H."/>
        </authorList>
    </citation>
    <scope>NUCLEOTIDE SEQUENCE [LARGE SCALE GENOMIC DNA]</scope>
    <source>
        <strain evidence="1 2">DSM 21074</strain>
    </source>
</reference>